<dbReference type="EMBL" id="BGPR01002962">
    <property type="protein sequence ID" value="GBM81718.1"/>
    <property type="molecule type" value="Genomic_DNA"/>
</dbReference>
<accession>A0A4Y2IUZ2</accession>
<dbReference type="PANTHER" id="PTHR38681:SF1">
    <property type="entry name" value="RETROVIRUS-RELATED POL POLYPROTEIN FROM TRANSPOSON 412-LIKE PROTEIN"/>
    <property type="match status" value="1"/>
</dbReference>
<dbReference type="Gene3D" id="3.30.420.10">
    <property type="entry name" value="Ribonuclease H-like superfamily/Ribonuclease H"/>
    <property type="match status" value="1"/>
</dbReference>
<dbReference type="OrthoDB" id="6501762at2759"/>
<evidence type="ECO:0000313" key="1">
    <source>
        <dbReference type="EMBL" id="GBM81718.1"/>
    </source>
</evidence>
<dbReference type="SUPFAM" id="SSF53098">
    <property type="entry name" value="Ribonuclease H-like"/>
    <property type="match status" value="1"/>
</dbReference>
<evidence type="ECO:0000313" key="2">
    <source>
        <dbReference type="Proteomes" id="UP000499080"/>
    </source>
</evidence>
<dbReference type="InterPro" id="IPR036397">
    <property type="entry name" value="RNaseH_sf"/>
</dbReference>
<keyword evidence="2" id="KW-1185">Reference proteome</keyword>
<comment type="caution">
    <text evidence="1">The sequence shown here is derived from an EMBL/GenBank/DDBJ whole genome shotgun (WGS) entry which is preliminary data.</text>
</comment>
<dbReference type="AlphaFoldDB" id="A0A4Y2IUZ2"/>
<dbReference type="GO" id="GO:0003676">
    <property type="term" value="F:nucleic acid binding"/>
    <property type="evidence" value="ECO:0007669"/>
    <property type="project" value="InterPro"/>
</dbReference>
<proteinExistence type="predicted"/>
<protein>
    <recommendedName>
        <fullName evidence="3">Integrase catalytic domain-containing protein</fullName>
    </recommendedName>
</protein>
<dbReference type="InterPro" id="IPR012337">
    <property type="entry name" value="RNaseH-like_sf"/>
</dbReference>
<gene>
    <name evidence="1" type="ORF">AVEN_273234_1</name>
</gene>
<dbReference type="Proteomes" id="UP000499080">
    <property type="component" value="Unassembled WGS sequence"/>
</dbReference>
<sequence>MLFYGDSAWALSVSPRLEKNWPQFRGSPSFTLPALIEPFQQQPCKLLQRPAKRTTVLCSLQMVPKQKWEQGAHIVRLKTASKSWNGSNRFPSLSKYLGAEQIRTTAYHPQSNGAVKRFHRQLKSTLMTHLPENWLDALPLVLLGIRTSFKRDLATSSAELVYGSTFKLTGECFSNTSVATSASSFLQTFKSRVSSFRPVLTSHHCSGPVFVTGDLLKASHVFLRLDRIRKSLESPYAGPCKVLSRTSKVFTVEVDGRPVTVSIDRLKAAHVFPHEDFFSSSYS</sequence>
<reference evidence="1 2" key="1">
    <citation type="journal article" date="2019" name="Sci. Rep.">
        <title>Orb-weaving spider Araneus ventricosus genome elucidates the spidroin gene catalogue.</title>
        <authorList>
            <person name="Kono N."/>
            <person name="Nakamura H."/>
            <person name="Ohtoshi R."/>
            <person name="Moran D.A.P."/>
            <person name="Shinohara A."/>
            <person name="Yoshida Y."/>
            <person name="Fujiwara M."/>
            <person name="Mori M."/>
            <person name="Tomita M."/>
            <person name="Arakawa K."/>
        </authorList>
    </citation>
    <scope>NUCLEOTIDE SEQUENCE [LARGE SCALE GENOMIC DNA]</scope>
</reference>
<name>A0A4Y2IUZ2_ARAVE</name>
<dbReference type="PANTHER" id="PTHR38681">
    <property type="entry name" value="RETROVIRUS-RELATED POL POLYPROTEIN FROM TRANSPOSON 412-LIKE PROTEIN-RELATED"/>
    <property type="match status" value="1"/>
</dbReference>
<evidence type="ECO:0008006" key="3">
    <source>
        <dbReference type="Google" id="ProtNLM"/>
    </source>
</evidence>
<organism evidence="1 2">
    <name type="scientific">Araneus ventricosus</name>
    <name type="common">Orbweaver spider</name>
    <name type="synonym">Epeira ventricosa</name>
    <dbReference type="NCBI Taxonomy" id="182803"/>
    <lineage>
        <taxon>Eukaryota</taxon>
        <taxon>Metazoa</taxon>
        <taxon>Ecdysozoa</taxon>
        <taxon>Arthropoda</taxon>
        <taxon>Chelicerata</taxon>
        <taxon>Arachnida</taxon>
        <taxon>Araneae</taxon>
        <taxon>Araneomorphae</taxon>
        <taxon>Entelegynae</taxon>
        <taxon>Araneoidea</taxon>
        <taxon>Araneidae</taxon>
        <taxon>Araneus</taxon>
    </lineage>
</organism>